<dbReference type="VEuPathDB" id="VectorBase:AQUA015103"/>
<sequence length="34" mass="4113">MIHRLKPISSYIEKLVLFFSSDQPDQQFKKQCEK</sequence>
<organism evidence="1 2">
    <name type="scientific">Anopheles quadriannulatus</name>
    <name type="common">Mosquito</name>
    <dbReference type="NCBI Taxonomy" id="34691"/>
    <lineage>
        <taxon>Eukaryota</taxon>
        <taxon>Metazoa</taxon>
        <taxon>Ecdysozoa</taxon>
        <taxon>Arthropoda</taxon>
        <taxon>Hexapoda</taxon>
        <taxon>Insecta</taxon>
        <taxon>Pterygota</taxon>
        <taxon>Neoptera</taxon>
        <taxon>Endopterygota</taxon>
        <taxon>Diptera</taxon>
        <taxon>Nematocera</taxon>
        <taxon>Culicoidea</taxon>
        <taxon>Culicidae</taxon>
        <taxon>Anophelinae</taxon>
        <taxon>Anopheles</taxon>
    </lineage>
</organism>
<proteinExistence type="predicted"/>
<keyword evidence="2" id="KW-1185">Reference proteome</keyword>
<accession>A0A182XTG4</accession>
<evidence type="ECO:0000313" key="1">
    <source>
        <dbReference type="EnsemblMetazoa" id="AQUA015103-PA"/>
    </source>
</evidence>
<evidence type="ECO:0000313" key="2">
    <source>
        <dbReference type="Proteomes" id="UP000076407"/>
    </source>
</evidence>
<protein>
    <submittedName>
        <fullName evidence="1">Uncharacterized protein</fullName>
    </submittedName>
</protein>
<dbReference type="Proteomes" id="UP000076407">
    <property type="component" value="Unassembled WGS sequence"/>
</dbReference>
<reference evidence="1" key="1">
    <citation type="submission" date="2020-05" db="UniProtKB">
        <authorList>
            <consortium name="EnsemblMetazoa"/>
        </authorList>
    </citation>
    <scope>IDENTIFICATION</scope>
    <source>
        <strain evidence="1">SANGQUA</strain>
    </source>
</reference>
<dbReference type="EnsemblMetazoa" id="AQUA015103-RA">
    <property type="protein sequence ID" value="AQUA015103-PA"/>
    <property type="gene ID" value="AQUA015103"/>
</dbReference>
<dbReference type="AlphaFoldDB" id="A0A182XTG4"/>
<name>A0A182XTG4_ANOQN</name>